<dbReference type="PANTHER" id="PTHR30040">
    <property type="entry name" value="THIAMINE BIOSYNTHESIS LIPOPROTEIN APBE"/>
    <property type="match status" value="1"/>
</dbReference>
<dbReference type="Gene3D" id="3.10.520.10">
    <property type="entry name" value="ApbE-like domains"/>
    <property type="match status" value="1"/>
</dbReference>
<evidence type="ECO:0000256" key="8">
    <source>
        <dbReference type="ARBA" id="ARBA00022842"/>
    </source>
</evidence>
<proteinExistence type="inferred from homology"/>
<keyword evidence="5 11" id="KW-0808">Transferase</keyword>
<dbReference type="Pfam" id="PF02424">
    <property type="entry name" value="ApbE"/>
    <property type="match status" value="1"/>
</dbReference>
<evidence type="ECO:0000313" key="13">
    <source>
        <dbReference type="EMBL" id="MBW7573810.1"/>
    </source>
</evidence>
<dbReference type="PANTHER" id="PTHR30040:SF2">
    <property type="entry name" value="FAD:PROTEIN FMN TRANSFERASE"/>
    <property type="match status" value="1"/>
</dbReference>
<organism evidence="13 14">
    <name type="scientific">Caproiciproducens faecalis</name>
    <dbReference type="NCBI Taxonomy" id="2820301"/>
    <lineage>
        <taxon>Bacteria</taxon>
        <taxon>Bacillati</taxon>
        <taxon>Bacillota</taxon>
        <taxon>Clostridia</taxon>
        <taxon>Eubacteriales</taxon>
        <taxon>Acutalibacteraceae</taxon>
        <taxon>Caproiciproducens</taxon>
    </lineage>
</organism>
<gene>
    <name evidence="13" type="ORF">J5W02_13420</name>
</gene>
<evidence type="ECO:0000256" key="7">
    <source>
        <dbReference type="ARBA" id="ARBA00022827"/>
    </source>
</evidence>
<dbReference type="InterPro" id="IPR003374">
    <property type="entry name" value="ApbE-like_sf"/>
</dbReference>
<keyword evidence="7 11" id="KW-0274">FAD</keyword>
<evidence type="ECO:0000256" key="11">
    <source>
        <dbReference type="PIRNR" id="PIRNR006268"/>
    </source>
</evidence>
<keyword evidence="4 11" id="KW-0285">Flavoprotein</keyword>
<keyword evidence="12" id="KW-0472">Membrane</keyword>
<dbReference type="RefSeq" id="WP_219966221.1">
    <property type="nucleotide sequence ID" value="NZ_JAGFNZ010000006.1"/>
</dbReference>
<keyword evidence="14" id="KW-1185">Reference proteome</keyword>
<evidence type="ECO:0000256" key="10">
    <source>
        <dbReference type="ARBA" id="ARBA00048540"/>
    </source>
</evidence>
<accession>A0ABS7DR88</accession>
<dbReference type="InterPro" id="IPR024932">
    <property type="entry name" value="ApbE"/>
</dbReference>
<protein>
    <recommendedName>
        <fullName evidence="3 11">FAD:protein FMN transferase</fullName>
        <ecNumber evidence="2 11">2.7.1.180</ecNumber>
    </recommendedName>
    <alternativeName>
        <fullName evidence="9 11">Flavin transferase</fullName>
    </alternativeName>
</protein>
<dbReference type="Proteomes" id="UP000719942">
    <property type="component" value="Unassembled WGS sequence"/>
</dbReference>
<reference evidence="13 14" key="1">
    <citation type="submission" date="2021-03" db="EMBL/GenBank/DDBJ databases">
        <title>Caproiciproducens sp. nov. isolated from feces of cow.</title>
        <authorList>
            <person name="Choi J.-Y."/>
        </authorList>
    </citation>
    <scope>NUCLEOTIDE SEQUENCE [LARGE SCALE GENOMIC DNA]</scope>
    <source>
        <strain evidence="13 14">AGMB10547</strain>
    </source>
</reference>
<keyword evidence="12" id="KW-0812">Transmembrane</keyword>
<dbReference type="SUPFAM" id="SSF143631">
    <property type="entry name" value="ApbE-like"/>
    <property type="match status" value="1"/>
</dbReference>
<comment type="catalytic activity">
    <reaction evidence="10 11">
        <text>L-threonyl-[protein] + FAD = FMN-L-threonyl-[protein] + AMP + H(+)</text>
        <dbReference type="Rhea" id="RHEA:36847"/>
        <dbReference type="Rhea" id="RHEA-COMP:11060"/>
        <dbReference type="Rhea" id="RHEA-COMP:11061"/>
        <dbReference type="ChEBI" id="CHEBI:15378"/>
        <dbReference type="ChEBI" id="CHEBI:30013"/>
        <dbReference type="ChEBI" id="CHEBI:57692"/>
        <dbReference type="ChEBI" id="CHEBI:74257"/>
        <dbReference type="ChEBI" id="CHEBI:456215"/>
        <dbReference type="EC" id="2.7.1.180"/>
    </reaction>
</comment>
<evidence type="ECO:0000256" key="1">
    <source>
        <dbReference type="ARBA" id="ARBA00001946"/>
    </source>
</evidence>
<keyword evidence="6 11" id="KW-0479">Metal-binding</keyword>
<evidence type="ECO:0000313" key="14">
    <source>
        <dbReference type="Proteomes" id="UP000719942"/>
    </source>
</evidence>
<evidence type="ECO:0000256" key="6">
    <source>
        <dbReference type="ARBA" id="ARBA00022723"/>
    </source>
</evidence>
<dbReference type="GO" id="GO:0016740">
    <property type="term" value="F:transferase activity"/>
    <property type="evidence" value="ECO:0007669"/>
    <property type="project" value="UniProtKB-KW"/>
</dbReference>
<dbReference type="EMBL" id="JAGFNZ010000006">
    <property type="protein sequence ID" value="MBW7573810.1"/>
    <property type="molecule type" value="Genomic_DNA"/>
</dbReference>
<comment type="caution">
    <text evidence="13">The sequence shown here is derived from an EMBL/GenBank/DDBJ whole genome shotgun (WGS) entry which is preliminary data.</text>
</comment>
<evidence type="ECO:0000256" key="3">
    <source>
        <dbReference type="ARBA" id="ARBA00016337"/>
    </source>
</evidence>
<evidence type="ECO:0000256" key="5">
    <source>
        <dbReference type="ARBA" id="ARBA00022679"/>
    </source>
</evidence>
<evidence type="ECO:0000256" key="12">
    <source>
        <dbReference type="SAM" id="Phobius"/>
    </source>
</evidence>
<dbReference type="EC" id="2.7.1.180" evidence="2 11"/>
<keyword evidence="12" id="KW-1133">Transmembrane helix</keyword>
<comment type="similarity">
    <text evidence="11">Belongs to the ApbE family.</text>
</comment>
<keyword evidence="8 11" id="KW-0460">Magnesium</keyword>
<dbReference type="PIRSF" id="PIRSF006268">
    <property type="entry name" value="ApbE"/>
    <property type="match status" value="1"/>
</dbReference>
<sequence>MNKHKKIVLMLSALLAAIIICLAFLWIRFGQRTKSYECTNFAMDTYVQQTVYGKNGETAAAAAAKKIGELEDLISWRITDSDIDKLNQSSGSDWVSLDARTISVLQKSLDVAQKSGGAFDPTILPITSLWDFEGSNQHVPSKAEIDKYLKYVDYNQLRVNAKDSTASLKLHYTAVDLGAIGKGAACDEAVAAYRQAGADCGIIAVGGSVGVFGVKQDQSPWHVAVRDPRSSETQSASMGTIDLTSGFVSTSGTYEKFFTKDGITYHHLLNPKTGYPENNGLISVTVVCDNGALSDALSTACFVLGTEKGTALLQEYNAGGIFIDTNNQVFITNNLKNSFNIVEKQYTMTNDDVK</sequence>
<name>A0ABS7DR88_9FIRM</name>
<comment type="cofactor">
    <cofactor evidence="1">
        <name>Mg(2+)</name>
        <dbReference type="ChEBI" id="CHEBI:18420"/>
    </cofactor>
</comment>
<evidence type="ECO:0000256" key="4">
    <source>
        <dbReference type="ARBA" id="ARBA00022630"/>
    </source>
</evidence>
<feature type="transmembrane region" description="Helical" evidence="12">
    <location>
        <begin position="7"/>
        <end position="27"/>
    </location>
</feature>
<evidence type="ECO:0000256" key="9">
    <source>
        <dbReference type="ARBA" id="ARBA00031306"/>
    </source>
</evidence>
<evidence type="ECO:0000256" key="2">
    <source>
        <dbReference type="ARBA" id="ARBA00011955"/>
    </source>
</evidence>